<proteinExistence type="inferred from homology"/>
<dbReference type="CDD" id="cd11326">
    <property type="entry name" value="AmyAc_Glg_debranch"/>
    <property type="match status" value="1"/>
</dbReference>
<dbReference type="InterPro" id="IPR014756">
    <property type="entry name" value="Ig_E-set"/>
</dbReference>
<evidence type="ECO:0000256" key="2">
    <source>
        <dbReference type="ARBA" id="ARBA00022801"/>
    </source>
</evidence>
<dbReference type="InterPro" id="IPR017853">
    <property type="entry name" value="GH"/>
</dbReference>
<keyword evidence="2" id="KW-0378">Hydrolase</keyword>
<dbReference type="SUPFAM" id="SSF51445">
    <property type="entry name" value="(Trans)glycosidases"/>
    <property type="match status" value="1"/>
</dbReference>
<dbReference type="SMART" id="SM00642">
    <property type="entry name" value="Aamy"/>
    <property type="match status" value="1"/>
</dbReference>
<comment type="similarity">
    <text evidence="1">Belongs to the glycosyl hydrolase 13 family.</text>
</comment>
<evidence type="ECO:0000313" key="6">
    <source>
        <dbReference type="EMBL" id="PYE73802.1"/>
    </source>
</evidence>
<dbReference type="CDD" id="cd02856">
    <property type="entry name" value="E_set_GDE_Isoamylase_N"/>
    <property type="match status" value="1"/>
</dbReference>
<comment type="caution">
    <text evidence="6">The sequence shown here is derived from an EMBL/GenBank/DDBJ whole genome shotgun (WGS) entry which is preliminary data.</text>
</comment>
<dbReference type="GO" id="GO:0005980">
    <property type="term" value="P:glycogen catabolic process"/>
    <property type="evidence" value="ECO:0007669"/>
    <property type="project" value="InterPro"/>
</dbReference>
<dbReference type="InterPro" id="IPR044505">
    <property type="entry name" value="GlgX_Isoamylase_N_E_set"/>
</dbReference>
<keyword evidence="3" id="KW-0326">Glycosidase</keyword>
<dbReference type="InterPro" id="IPR013780">
    <property type="entry name" value="Glyco_hydro_b"/>
</dbReference>
<reference evidence="6 7" key="1">
    <citation type="submission" date="2018-06" db="EMBL/GenBank/DDBJ databases">
        <title>Genomic Encyclopedia of Type Strains, Phase III (KMG-III): the genomes of soil and plant-associated and newly described type strains.</title>
        <authorList>
            <person name="Whitman W."/>
        </authorList>
    </citation>
    <scope>NUCLEOTIDE SEQUENCE [LARGE SCALE GENOMIC DNA]</scope>
    <source>
        <strain evidence="6 7">CECT 7646</strain>
    </source>
</reference>
<dbReference type="RefSeq" id="WP_233504549.1">
    <property type="nucleotide sequence ID" value="NZ_JAMOFZ010000030.1"/>
</dbReference>
<dbReference type="InterPro" id="IPR013783">
    <property type="entry name" value="Ig-like_fold"/>
</dbReference>
<evidence type="ECO:0000259" key="5">
    <source>
        <dbReference type="SMART" id="SM00642"/>
    </source>
</evidence>
<evidence type="ECO:0000256" key="4">
    <source>
        <dbReference type="SAM" id="MobiDB-lite"/>
    </source>
</evidence>
<dbReference type="GO" id="GO:0004135">
    <property type="term" value="F:amylo-alpha-1,6-glucosidase activity"/>
    <property type="evidence" value="ECO:0007669"/>
    <property type="project" value="InterPro"/>
</dbReference>
<accession>A0A318SE28</accession>
<feature type="region of interest" description="Disordered" evidence="4">
    <location>
        <begin position="494"/>
        <end position="520"/>
    </location>
</feature>
<dbReference type="Gene3D" id="2.60.40.10">
    <property type="entry name" value="Immunoglobulins"/>
    <property type="match status" value="1"/>
</dbReference>
<dbReference type="EMBL" id="QJTC01000031">
    <property type="protein sequence ID" value="PYE73802.1"/>
    <property type="molecule type" value="Genomic_DNA"/>
</dbReference>
<dbReference type="SUPFAM" id="SSF51011">
    <property type="entry name" value="Glycosyl hydrolase domain"/>
    <property type="match status" value="1"/>
</dbReference>
<sequence length="739" mass="81178">MNASSDNAKVQAMAGDNAPVAGQGYERVERGSPQCLGARWDGKGTNFAIHSVPAERIELCLYSEDGSTEIARVDMPDRTGDVWHGYLRGCAPGTRYGYRVHGPYQPEEGLRFNPHKLLLDPYALALDRPLRGAADQYGYVPGTEEEDFAFDETDNGADAVKCVVVDTAFDWGDDTPPAVPWNKTVFYEVHVKGFTCQHPDVPEPIRGSYAAMGSDAAIAHLKQIGVNSVELLPVQAFIDDERLVNDGLVNYWGYNTLGFFAPEPRYGSGGSAAVNEFKSMVKALHAAGIEVILDVVYNHTGEGNHLGPTLSFKGIDHAGYYRLSPEDRRFCVDYTGTGNTLDSSSPLVLRLVMDSLRYWVQEMHVDGFRFDLASTLGRGVNDFDQRSAFFSVIQQDPVLAKVKLIAEPWDVGPTGYQVGGFPAPWAEWNGKYRDAIRDFWRGEDGTLPEFAARLCGSADLFGGSRRGPLASVNIVTVHDGFTLQDLVSYNEKHNEANGEDNRDGESHNRSWNCGAEGPTDDETITALRERQKRNMVTTLFMSQGVPLLLGGDEMGRTQGGSNNGYCQDSEISWYDWSAARREDPLVQYVRRLSAFRKSHAVLQRTRFFGGNADEAGRKDIGWYSVWGLEMTQEEWTSPGVRCVVALLDGARTAEVGENGDEVTGDSVLMLINASPDETVFTMPEYAGAPAGWTPRIDTATPDGQPVVEGDVADITPWHAGEQHSLPAHSMVVLTQPVHP</sequence>
<feature type="domain" description="Glycosyl hydrolase family 13 catalytic" evidence="5">
    <location>
        <begin position="188"/>
        <end position="596"/>
    </location>
</feature>
<dbReference type="Pfam" id="PF00128">
    <property type="entry name" value="Alpha-amylase"/>
    <property type="match status" value="1"/>
</dbReference>
<dbReference type="AlphaFoldDB" id="A0A318SE28"/>
<dbReference type="InterPro" id="IPR006047">
    <property type="entry name" value="GH13_cat_dom"/>
</dbReference>
<dbReference type="InterPro" id="IPR011837">
    <property type="entry name" value="Glycogen_debranch_GlgX"/>
</dbReference>
<feature type="compositionally biased region" description="Basic and acidic residues" evidence="4">
    <location>
        <begin position="494"/>
        <end position="508"/>
    </location>
</feature>
<gene>
    <name evidence="6" type="ORF">DFQ15_13110</name>
</gene>
<dbReference type="NCBIfam" id="TIGR02100">
    <property type="entry name" value="glgX_debranch"/>
    <property type="match status" value="1"/>
</dbReference>
<dbReference type="Proteomes" id="UP000247540">
    <property type="component" value="Unassembled WGS sequence"/>
</dbReference>
<dbReference type="Gene3D" id="2.60.40.1180">
    <property type="entry name" value="Golgi alpha-mannosidase II"/>
    <property type="match status" value="1"/>
</dbReference>
<dbReference type="InterPro" id="IPR004193">
    <property type="entry name" value="Glyco_hydro_13_N"/>
</dbReference>
<dbReference type="SUPFAM" id="SSF81296">
    <property type="entry name" value="E set domains"/>
    <property type="match status" value="1"/>
</dbReference>
<organism evidence="6 7">
    <name type="scientific">Xylophilus ampelinus</name>
    <dbReference type="NCBI Taxonomy" id="54067"/>
    <lineage>
        <taxon>Bacteria</taxon>
        <taxon>Pseudomonadati</taxon>
        <taxon>Pseudomonadota</taxon>
        <taxon>Betaproteobacteria</taxon>
        <taxon>Burkholderiales</taxon>
        <taxon>Xylophilus</taxon>
    </lineage>
</organism>
<dbReference type="Gene3D" id="3.20.20.80">
    <property type="entry name" value="Glycosidases"/>
    <property type="match status" value="1"/>
</dbReference>
<dbReference type="Pfam" id="PF02922">
    <property type="entry name" value="CBM_48"/>
    <property type="match status" value="1"/>
</dbReference>
<name>A0A318SE28_9BURK</name>
<evidence type="ECO:0000256" key="3">
    <source>
        <dbReference type="ARBA" id="ARBA00023295"/>
    </source>
</evidence>
<protein>
    <submittedName>
        <fullName evidence="6">Isoamylase</fullName>
    </submittedName>
</protein>
<evidence type="ECO:0000256" key="1">
    <source>
        <dbReference type="ARBA" id="ARBA00008061"/>
    </source>
</evidence>
<dbReference type="PANTHER" id="PTHR43002">
    <property type="entry name" value="GLYCOGEN DEBRANCHING ENZYME"/>
    <property type="match status" value="1"/>
</dbReference>
<keyword evidence="7" id="KW-1185">Reference proteome</keyword>
<evidence type="ECO:0000313" key="7">
    <source>
        <dbReference type="Proteomes" id="UP000247540"/>
    </source>
</evidence>